<dbReference type="KEGG" id="vg:55607748"/>
<dbReference type="Proteomes" id="UP000240948">
    <property type="component" value="Segment"/>
</dbReference>
<evidence type="ECO:0000313" key="1">
    <source>
        <dbReference type="EMBL" id="AVO22587.1"/>
    </source>
</evidence>
<reference evidence="1 2" key="1">
    <citation type="submission" date="2018-02" db="EMBL/GenBank/DDBJ databases">
        <title>Identification and Molecular Characterization of a Novel Bacteriophage isolated from Anoxybacillus caldiproteolyticus.</title>
        <authorList>
            <person name="Sahin E."/>
            <person name="Karaca B."/>
            <person name="Gursoy G.E."/>
            <person name="Coleri Cihan A."/>
        </authorList>
    </citation>
    <scope>NUCLEOTIDE SEQUENCE [LARGE SCALE GENOMIC DNA]</scope>
</reference>
<protein>
    <submittedName>
        <fullName evidence="1">Uncharacterized protein</fullName>
    </submittedName>
</protein>
<proteinExistence type="predicted"/>
<sequence length="58" mass="6977">MSYQGQLEKVIERMSDEEMRQILYDICLIINRGNEEEKANMLKDIIEIVSEKILKRIY</sequence>
<accession>A0A2P1JTW6</accession>
<dbReference type="RefSeq" id="YP_009837557.1">
    <property type="nucleotide sequence ID" value="NC_048701.1"/>
</dbReference>
<dbReference type="EMBL" id="MG969427">
    <property type="protein sequence ID" value="AVO22587.1"/>
    <property type="molecule type" value="Genomic_DNA"/>
</dbReference>
<organism evidence="1 2">
    <name type="scientific">Anoxybacillus phage A403</name>
    <dbReference type="NCBI Taxonomy" id="2099336"/>
    <lineage>
        <taxon>Viruses</taxon>
        <taxon>Duplodnaviria</taxon>
        <taxon>Heunggongvirae</taxon>
        <taxon>Uroviricota</taxon>
        <taxon>Caudoviricetes</taxon>
        <taxon>Tandoganvirus</taxon>
        <taxon>Tandoganvirus A403</taxon>
    </lineage>
</organism>
<evidence type="ECO:0000313" key="2">
    <source>
        <dbReference type="Proteomes" id="UP000240948"/>
    </source>
</evidence>
<dbReference type="GeneID" id="55607748"/>
<keyword evidence="2" id="KW-1185">Reference proteome</keyword>
<name>A0A2P1JTW6_9CAUD</name>